<evidence type="ECO:0000256" key="1">
    <source>
        <dbReference type="SAM" id="Phobius"/>
    </source>
</evidence>
<keyword evidence="2" id="KW-0732">Signal</keyword>
<keyword evidence="5" id="KW-1185">Reference proteome</keyword>
<evidence type="ECO:0000259" key="3">
    <source>
        <dbReference type="Pfam" id="PF07589"/>
    </source>
</evidence>
<accession>I0IRF1</accession>
<dbReference type="AlphaFoldDB" id="I0IRF1"/>
<feature type="domain" description="Ice-binding protein C-terminal" evidence="3">
    <location>
        <begin position="230"/>
        <end position="254"/>
    </location>
</feature>
<evidence type="ECO:0000313" key="4">
    <source>
        <dbReference type="EMBL" id="BAM07850.1"/>
    </source>
</evidence>
<evidence type="ECO:0000256" key="2">
    <source>
        <dbReference type="SAM" id="SignalP"/>
    </source>
</evidence>
<reference evidence="4 5" key="1">
    <citation type="journal article" date="2012" name="J. Bacteriol.">
        <title>Complete Genome Sequence of Leptospirillum ferrooxidans Strain C2-3, Isolated from a Fresh Volcanic Ash Deposit on the Island of Miyake, Japan.</title>
        <authorList>
            <person name="Fujimura R."/>
            <person name="Sato Y."/>
            <person name="Nishizawa T."/>
            <person name="Oshima K."/>
            <person name="Kim S.-W."/>
            <person name="Hattori M."/>
            <person name="Kamijo T."/>
            <person name="Ohta H."/>
        </authorList>
    </citation>
    <scope>NUCLEOTIDE SEQUENCE [LARGE SCALE GENOMIC DNA]</scope>
    <source>
        <strain evidence="4 5">C2-3</strain>
    </source>
</reference>
<dbReference type="KEGG" id="lfc:LFE_2177"/>
<dbReference type="RefSeq" id="WP_014450333.1">
    <property type="nucleotide sequence ID" value="NC_017094.1"/>
</dbReference>
<protein>
    <recommendedName>
        <fullName evidence="3">Ice-binding protein C-terminal domain-containing protein</fullName>
    </recommendedName>
</protein>
<proteinExistence type="predicted"/>
<dbReference type="PATRIC" id="fig|1162668.3.peg.2579"/>
<sequence length="260" mass="27120">MKHSILLKSLLAVAILTTSYLPDAYAAFSFGEVNGYQDVTMNASDVGQSFTANWLCSANTTCNNPKIVNPSPVNLSATGTFTLDQYGSNYVKISATIKNTTISSFQAALMSIGLSTQLSNSNISPSWNIPGDSGSQGTIFKSYSSPGNFPGGFSGINACFWAGINCSGGPITSGLGNGYTKLGPSTDSFTFFLTSNTGTIGSSLTLSDFAVKFQTQAGSYEFGDGLGPSPTPEPGSFWLLGSALLAMIGFSLRKTMPKKA</sequence>
<dbReference type="OrthoDB" id="9815701at2"/>
<feature type="signal peptide" evidence="2">
    <location>
        <begin position="1"/>
        <end position="26"/>
    </location>
</feature>
<dbReference type="NCBIfam" id="NF033947">
    <property type="entry name" value="PEP-cistern"/>
    <property type="match status" value="1"/>
</dbReference>
<dbReference type="EMBL" id="AP012342">
    <property type="protein sequence ID" value="BAM07850.1"/>
    <property type="molecule type" value="Genomic_DNA"/>
</dbReference>
<dbReference type="Pfam" id="PF07589">
    <property type="entry name" value="PEP-CTERM"/>
    <property type="match status" value="1"/>
</dbReference>
<dbReference type="Proteomes" id="UP000007382">
    <property type="component" value="Chromosome"/>
</dbReference>
<keyword evidence="1" id="KW-0812">Transmembrane</keyword>
<name>I0IRF1_LEPFC</name>
<feature type="transmembrane region" description="Helical" evidence="1">
    <location>
        <begin position="235"/>
        <end position="252"/>
    </location>
</feature>
<dbReference type="InterPro" id="IPR013424">
    <property type="entry name" value="Ice-binding_C"/>
</dbReference>
<keyword evidence="1" id="KW-1133">Transmembrane helix</keyword>
<keyword evidence="1" id="KW-0472">Membrane</keyword>
<dbReference type="HOGENOM" id="CLU_1068724_0_0_0"/>
<evidence type="ECO:0000313" key="5">
    <source>
        <dbReference type="Proteomes" id="UP000007382"/>
    </source>
</evidence>
<feature type="chain" id="PRO_5003629919" description="Ice-binding protein C-terminal domain-containing protein" evidence="2">
    <location>
        <begin position="27"/>
        <end position="260"/>
    </location>
</feature>
<reference evidence="5" key="2">
    <citation type="submission" date="2012-03" db="EMBL/GenBank/DDBJ databases">
        <title>The complete genome sequence of the pioneer microbe on fresh volcanic deposit, Leptospirillum ferrooxidans strain C2-3.</title>
        <authorList>
            <person name="Fujimura R."/>
            <person name="Sato Y."/>
            <person name="Nishizawa T."/>
            <person name="Nanba K."/>
            <person name="Oshima K."/>
            <person name="Hattori M."/>
            <person name="Kamijo T."/>
            <person name="Ohta H."/>
        </authorList>
    </citation>
    <scope>NUCLEOTIDE SEQUENCE [LARGE SCALE GENOMIC DNA]</scope>
    <source>
        <strain evidence="5">C2-3</strain>
    </source>
</reference>
<gene>
    <name evidence="4" type="ordered locus">LFE_2177</name>
</gene>
<organism evidence="4 5">
    <name type="scientific">Leptospirillum ferrooxidans (strain C2-3)</name>
    <dbReference type="NCBI Taxonomy" id="1162668"/>
    <lineage>
        <taxon>Bacteria</taxon>
        <taxon>Pseudomonadati</taxon>
        <taxon>Nitrospirota</taxon>
        <taxon>Nitrospiria</taxon>
        <taxon>Nitrospirales</taxon>
        <taxon>Nitrospiraceae</taxon>
        <taxon>Leptospirillum</taxon>
    </lineage>
</organism>